<dbReference type="PANTHER" id="PTHR23049">
    <property type="entry name" value="MYOSIN REGULATORY LIGHT CHAIN 2"/>
    <property type="match status" value="1"/>
</dbReference>
<dbReference type="InterPro" id="IPR050403">
    <property type="entry name" value="Myosin_RLC"/>
</dbReference>
<dbReference type="GO" id="GO:0005509">
    <property type="term" value="F:calcium ion binding"/>
    <property type="evidence" value="ECO:0007669"/>
    <property type="project" value="InterPro"/>
</dbReference>
<comment type="caution">
    <text evidence="9">The sequence shown here is derived from an EMBL/GenBank/DDBJ whole genome shotgun (WGS) entry which is preliminary data.</text>
</comment>
<protein>
    <recommendedName>
        <fullName evidence="7">EF-hand domain-containing protein</fullName>
    </recommendedName>
</protein>
<keyword evidence="5" id="KW-0505">Motor protein</keyword>
<dbReference type="PROSITE" id="PS50222">
    <property type="entry name" value="EF_HAND_2"/>
    <property type="match status" value="2"/>
</dbReference>
<dbReference type="Proteomes" id="UP000663823">
    <property type="component" value="Unassembled WGS sequence"/>
</dbReference>
<dbReference type="AlphaFoldDB" id="A0A814K2C1"/>
<evidence type="ECO:0000313" key="17">
    <source>
        <dbReference type="Proteomes" id="UP000663864"/>
    </source>
</evidence>
<keyword evidence="18" id="KW-1185">Reference proteome</keyword>
<dbReference type="Proteomes" id="UP000663836">
    <property type="component" value="Unassembled WGS sequence"/>
</dbReference>
<dbReference type="CDD" id="cd00051">
    <property type="entry name" value="EFh"/>
    <property type="match status" value="2"/>
</dbReference>
<dbReference type="Proteomes" id="UP000663864">
    <property type="component" value="Unassembled WGS sequence"/>
</dbReference>
<dbReference type="GO" id="GO:0016459">
    <property type="term" value="C:myosin complex"/>
    <property type="evidence" value="ECO:0007669"/>
    <property type="project" value="UniProtKB-KW"/>
</dbReference>
<dbReference type="Pfam" id="PF13499">
    <property type="entry name" value="EF-hand_7"/>
    <property type="match status" value="1"/>
</dbReference>
<dbReference type="EMBL" id="CAJNOO010003230">
    <property type="protein sequence ID" value="CAF1325730.1"/>
    <property type="molecule type" value="Genomic_DNA"/>
</dbReference>
<evidence type="ECO:0000313" key="8">
    <source>
        <dbReference type="EMBL" id="CAF1035593.1"/>
    </source>
</evidence>
<keyword evidence="2" id="KW-0677">Repeat</keyword>
<evidence type="ECO:0000256" key="2">
    <source>
        <dbReference type="ARBA" id="ARBA00022737"/>
    </source>
</evidence>
<dbReference type="EMBL" id="CAJNOH010000423">
    <property type="protein sequence ID" value="CAF1035593.1"/>
    <property type="molecule type" value="Genomic_DNA"/>
</dbReference>
<dbReference type="EMBL" id="CAJNOT010000643">
    <property type="protein sequence ID" value="CAF1043557.1"/>
    <property type="molecule type" value="Genomic_DNA"/>
</dbReference>
<evidence type="ECO:0000313" key="11">
    <source>
        <dbReference type="EMBL" id="CAF1325730.1"/>
    </source>
</evidence>
<feature type="domain" description="EF-hand" evidence="7">
    <location>
        <begin position="98"/>
        <end position="133"/>
    </location>
</feature>
<dbReference type="EMBL" id="CAJNOU010002151">
    <property type="protein sequence ID" value="CAF1294981.1"/>
    <property type="molecule type" value="Genomic_DNA"/>
</dbReference>
<keyword evidence="4" id="KW-0518">Myosin</keyword>
<dbReference type="EMBL" id="CAJOAX010000159">
    <property type="protein sequence ID" value="CAF3525681.1"/>
    <property type="molecule type" value="Genomic_DNA"/>
</dbReference>
<dbReference type="Proteomes" id="UP000663889">
    <property type="component" value="Unassembled WGS sequence"/>
</dbReference>
<dbReference type="SMART" id="SM00054">
    <property type="entry name" value="EFh"/>
    <property type="match status" value="2"/>
</dbReference>
<evidence type="ECO:0000313" key="18">
    <source>
        <dbReference type="Proteomes" id="UP000663870"/>
    </source>
</evidence>
<dbReference type="Gene3D" id="1.10.238.10">
    <property type="entry name" value="EF-hand"/>
    <property type="match status" value="2"/>
</dbReference>
<evidence type="ECO:0000256" key="6">
    <source>
        <dbReference type="ARBA" id="ARBA00023179"/>
    </source>
</evidence>
<evidence type="ECO:0000256" key="5">
    <source>
        <dbReference type="ARBA" id="ARBA00023175"/>
    </source>
</evidence>
<dbReference type="EMBL" id="CAJOBD010000226">
    <property type="protein sequence ID" value="CAF3618579.1"/>
    <property type="molecule type" value="Genomic_DNA"/>
</dbReference>
<dbReference type="PROSITE" id="PS00018">
    <property type="entry name" value="EF_HAND_1"/>
    <property type="match status" value="1"/>
</dbReference>
<evidence type="ECO:0000259" key="7">
    <source>
        <dbReference type="PROSITE" id="PS50222"/>
    </source>
</evidence>
<dbReference type="SUPFAM" id="SSF47473">
    <property type="entry name" value="EF-hand"/>
    <property type="match status" value="1"/>
</dbReference>
<evidence type="ECO:0000313" key="9">
    <source>
        <dbReference type="EMBL" id="CAF1043557.1"/>
    </source>
</evidence>
<gene>
    <name evidence="16" type="ORF">FNK824_LOCUS8338</name>
    <name evidence="15" type="ORF">JBS370_LOCUS4660</name>
    <name evidence="12" type="ORF">JXQ802_LOCUS34811</name>
    <name evidence="13" type="ORF">JXQ802_LOCUS35124</name>
    <name evidence="14" type="ORF">OTI717_LOCUS3045</name>
    <name evidence="8" type="ORF">PYM288_LOCUS16374</name>
    <name evidence="11" type="ORF">RFH988_LOCUS30988</name>
    <name evidence="10" type="ORF">SEV965_LOCUS25976</name>
    <name evidence="9" type="ORF">ZHD862_LOCUS14675</name>
</gene>
<name>A0A814K2C1_9BILA</name>
<dbReference type="InterPro" id="IPR011992">
    <property type="entry name" value="EF-hand-dom_pair"/>
</dbReference>
<evidence type="ECO:0000313" key="14">
    <source>
        <dbReference type="EMBL" id="CAF3525681.1"/>
    </source>
</evidence>
<dbReference type="Proteomes" id="UP000663854">
    <property type="component" value="Unassembled WGS sequence"/>
</dbReference>
<dbReference type="Proteomes" id="UP000663874">
    <property type="component" value="Unassembled WGS sequence"/>
</dbReference>
<evidence type="ECO:0000313" key="12">
    <source>
        <dbReference type="EMBL" id="CAF1402871.1"/>
    </source>
</evidence>
<evidence type="ECO:0000256" key="4">
    <source>
        <dbReference type="ARBA" id="ARBA00023123"/>
    </source>
</evidence>
<organism evidence="9 17">
    <name type="scientific">Rotaria sordida</name>
    <dbReference type="NCBI Taxonomy" id="392033"/>
    <lineage>
        <taxon>Eukaryota</taxon>
        <taxon>Metazoa</taxon>
        <taxon>Spiralia</taxon>
        <taxon>Gnathifera</taxon>
        <taxon>Rotifera</taxon>
        <taxon>Eurotatoria</taxon>
        <taxon>Bdelloidea</taxon>
        <taxon>Philodinida</taxon>
        <taxon>Philodinidae</taxon>
        <taxon>Rotaria</taxon>
    </lineage>
</organism>
<dbReference type="EMBL" id="CAJNOL010001680">
    <property type="protein sequence ID" value="CAF1402871.1"/>
    <property type="molecule type" value="Genomic_DNA"/>
</dbReference>
<dbReference type="Proteomes" id="UP000663882">
    <property type="component" value="Unassembled WGS sequence"/>
</dbReference>
<evidence type="ECO:0000256" key="1">
    <source>
        <dbReference type="ARBA" id="ARBA00022723"/>
    </source>
</evidence>
<evidence type="ECO:0000313" key="10">
    <source>
        <dbReference type="EMBL" id="CAF1294981.1"/>
    </source>
</evidence>
<dbReference type="EMBL" id="CAJOBE010000820">
    <property type="protein sequence ID" value="CAF3688463.1"/>
    <property type="molecule type" value="Genomic_DNA"/>
</dbReference>
<dbReference type="FunFam" id="1.10.238.10:FF:000007">
    <property type="entry name" value="Putative myosin regulatory light chain sqh"/>
    <property type="match status" value="1"/>
</dbReference>
<dbReference type="Pfam" id="PF13405">
    <property type="entry name" value="EF-hand_6"/>
    <property type="match status" value="1"/>
</dbReference>
<accession>A0A814K2C1</accession>
<dbReference type="Proteomes" id="UP000663870">
    <property type="component" value="Unassembled WGS sequence"/>
</dbReference>
<keyword evidence="3" id="KW-0106">Calcium</keyword>
<evidence type="ECO:0000313" key="13">
    <source>
        <dbReference type="EMBL" id="CAF1408316.1"/>
    </source>
</evidence>
<dbReference type="EMBL" id="CAJNOL010001712">
    <property type="protein sequence ID" value="CAF1408316.1"/>
    <property type="molecule type" value="Genomic_DNA"/>
</dbReference>
<keyword evidence="1" id="KW-0479">Metal-binding</keyword>
<proteinExistence type="predicted"/>
<evidence type="ECO:0000313" key="16">
    <source>
        <dbReference type="EMBL" id="CAF3688463.1"/>
    </source>
</evidence>
<sequence>MAARVKAKQPAKKRQQRATSNIFAMFDQSQIQEFKEAFNIIDHDRDGCISSDDLRDMFASLGKVMPDSEIEAMIREAPGDINFTMFLTLFGERLTGSDPEDVVRNAFLALDEERTGKISEERLRELLMSMGDRYTEEEVDELFKDAPIKNGLFDYQEFVKILKYGRKDQD</sequence>
<dbReference type="InterPro" id="IPR002048">
    <property type="entry name" value="EF_hand_dom"/>
</dbReference>
<evidence type="ECO:0000256" key="3">
    <source>
        <dbReference type="ARBA" id="ARBA00022837"/>
    </source>
</evidence>
<feature type="domain" description="EF-hand" evidence="7">
    <location>
        <begin position="29"/>
        <end position="64"/>
    </location>
</feature>
<dbReference type="OrthoDB" id="429467at2759"/>
<evidence type="ECO:0000313" key="15">
    <source>
        <dbReference type="EMBL" id="CAF3618579.1"/>
    </source>
</evidence>
<reference evidence="9" key="1">
    <citation type="submission" date="2021-02" db="EMBL/GenBank/DDBJ databases">
        <authorList>
            <person name="Nowell W R."/>
        </authorList>
    </citation>
    <scope>NUCLEOTIDE SEQUENCE</scope>
</reference>
<dbReference type="InterPro" id="IPR018247">
    <property type="entry name" value="EF_Hand_1_Ca_BS"/>
</dbReference>
<keyword evidence="6" id="KW-0514">Muscle protein</keyword>